<dbReference type="VEuPathDB" id="FungiDB:PSTT_04297"/>
<dbReference type="GO" id="GO:0000786">
    <property type="term" value="C:nucleosome"/>
    <property type="evidence" value="ECO:0007669"/>
    <property type="project" value="InterPro"/>
</dbReference>
<evidence type="ECO:0000259" key="3">
    <source>
        <dbReference type="PROSITE" id="PS51504"/>
    </source>
</evidence>
<evidence type="ECO:0000313" key="5">
    <source>
        <dbReference type="Proteomes" id="UP000239156"/>
    </source>
</evidence>
<dbReference type="GO" id="GO:0003677">
    <property type="term" value="F:DNA binding"/>
    <property type="evidence" value="ECO:0007669"/>
    <property type="project" value="InterPro"/>
</dbReference>
<dbReference type="Gene3D" id="1.10.10.10">
    <property type="entry name" value="Winged helix-like DNA-binding domain superfamily/Winged helix DNA-binding domain"/>
    <property type="match status" value="1"/>
</dbReference>
<dbReference type="PROSITE" id="PS51504">
    <property type="entry name" value="H15"/>
    <property type="match status" value="1"/>
</dbReference>
<feature type="compositionally biased region" description="Low complexity" evidence="2">
    <location>
        <begin position="106"/>
        <end position="166"/>
    </location>
</feature>
<feature type="domain" description="H15" evidence="3">
    <location>
        <begin position="171"/>
        <end position="246"/>
    </location>
</feature>
<feature type="region of interest" description="Disordered" evidence="2">
    <location>
        <begin position="253"/>
        <end position="317"/>
    </location>
</feature>
<comment type="caution">
    <text evidence="4">The sequence shown here is derived from an EMBL/GenBank/DDBJ whole genome shotgun (WGS) entry which is preliminary data.</text>
</comment>
<feature type="compositionally biased region" description="Low complexity" evidence="2">
    <location>
        <begin position="297"/>
        <end position="310"/>
    </location>
</feature>
<proteinExistence type="predicted"/>
<evidence type="ECO:0000256" key="2">
    <source>
        <dbReference type="SAM" id="MobiDB-lite"/>
    </source>
</evidence>
<feature type="region of interest" description="Disordered" evidence="2">
    <location>
        <begin position="1"/>
        <end position="73"/>
    </location>
</feature>
<feature type="region of interest" description="Disordered" evidence="2">
    <location>
        <begin position="106"/>
        <end position="173"/>
    </location>
</feature>
<dbReference type="InterPro" id="IPR036388">
    <property type="entry name" value="WH-like_DNA-bd_sf"/>
</dbReference>
<dbReference type="VEuPathDB" id="FungiDB:PSHT_00945"/>
<feature type="compositionally biased region" description="Low complexity" evidence="2">
    <location>
        <begin position="259"/>
        <end position="280"/>
    </location>
</feature>
<dbReference type="Proteomes" id="UP000239156">
    <property type="component" value="Unassembled WGS sequence"/>
</dbReference>
<sequence>MGWVLDKGVCESESKRAPKSSKPDQSQLTTQSNRAQAQTKSVTAGITQSLPPSPYPPHLEHLSHQPEPTTHSHLHNQLILTHHPAKHVCLSFRAAIDPQVVAATGSPSAAASKPASKAKAAKAKAPSSKTKAAPAASKKPASAPKKPTSSTTKKATAPKKASPPKEAAADTKVSMEDMIKDAIKNDKENVRGGVSRPAIKKYLAFRFKVLDTPSNIARLNKAITKGAEKGIFALPKGASGKVKLAKTVPEPKAPKPVLATAKPASKPTVKKAVAAKAAPVKKAEPKKATAVKKTTKKAPTAPTKKVAAAKQPIIFSQ</sequence>
<organism evidence="4 5">
    <name type="scientific">Puccinia striiformis</name>
    <dbReference type="NCBI Taxonomy" id="27350"/>
    <lineage>
        <taxon>Eukaryota</taxon>
        <taxon>Fungi</taxon>
        <taxon>Dikarya</taxon>
        <taxon>Basidiomycota</taxon>
        <taxon>Pucciniomycotina</taxon>
        <taxon>Pucciniomycetes</taxon>
        <taxon>Pucciniales</taxon>
        <taxon>Pucciniaceae</taxon>
        <taxon>Puccinia</taxon>
    </lineage>
</organism>
<evidence type="ECO:0000313" key="4">
    <source>
        <dbReference type="EMBL" id="POW12554.1"/>
    </source>
</evidence>
<dbReference type="InterPro" id="IPR005818">
    <property type="entry name" value="Histone_H1/H5_H15"/>
</dbReference>
<name>A0A2S4VSR3_9BASI</name>
<dbReference type="Pfam" id="PF00538">
    <property type="entry name" value="Linker_histone"/>
    <property type="match status" value="1"/>
</dbReference>
<dbReference type="GO" id="GO:0006334">
    <property type="term" value="P:nucleosome assembly"/>
    <property type="evidence" value="ECO:0007669"/>
    <property type="project" value="InterPro"/>
</dbReference>
<reference evidence="4" key="1">
    <citation type="submission" date="2017-12" db="EMBL/GenBank/DDBJ databases">
        <title>Gene loss provides genomic basis for host adaptation in cereal stripe rust fungi.</title>
        <authorList>
            <person name="Xia C."/>
        </authorList>
    </citation>
    <scope>NUCLEOTIDE SEQUENCE [LARGE SCALE GENOMIC DNA]</scope>
    <source>
        <strain evidence="4">93-210</strain>
    </source>
</reference>
<evidence type="ECO:0000256" key="1">
    <source>
        <dbReference type="ARBA" id="ARBA00020833"/>
    </source>
</evidence>
<dbReference type="InterPro" id="IPR036390">
    <property type="entry name" value="WH_DNA-bd_sf"/>
</dbReference>
<dbReference type="AlphaFoldDB" id="A0A2S4VSR3"/>
<dbReference type="EMBL" id="PKSL01000030">
    <property type="protein sequence ID" value="POW12554.1"/>
    <property type="molecule type" value="Genomic_DNA"/>
</dbReference>
<dbReference type="SMART" id="SM00526">
    <property type="entry name" value="H15"/>
    <property type="match status" value="1"/>
</dbReference>
<dbReference type="SUPFAM" id="SSF46785">
    <property type="entry name" value="Winged helix' DNA-binding domain"/>
    <property type="match status" value="1"/>
</dbReference>
<gene>
    <name evidence="4" type="ORF">PSTT_04297</name>
</gene>
<protein>
    <recommendedName>
        <fullName evidence="1">Histone H1</fullName>
    </recommendedName>
</protein>
<accession>A0A2S4VSR3</accession>
<keyword evidence="5" id="KW-1185">Reference proteome</keyword>
<dbReference type="CDD" id="cd00073">
    <property type="entry name" value="H15"/>
    <property type="match status" value="1"/>
</dbReference>
<feature type="compositionally biased region" description="Polar residues" evidence="2">
    <location>
        <begin position="23"/>
        <end position="50"/>
    </location>
</feature>